<evidence type="ECO:0000313" key="3">
    <source>
        <dbReference type="EMBL" id="MER6617810.1"/>
    </source>
</evidence>
<reference evidence="3 4" key="1">
    <citation type="submission" date="2024-06" db="EMBL/GenBank/DDBJ databases">
        <title>The Natural Products Discovery Center: Release of the First 8490 Sequenced Strains for Exploring Actinobacteria Biosynthetic Diversity.</title>
        <authorList>
            <person name="Kalkreuter E."/>
            <person name="Kautsar S.A."/>
            <person name="Yang D."/>
            <person name="Bader C.D."/>
            <person name="Teijaro C.N."/>
            <person name="Fluegel L."/>
            <person name="Davis C.M."/>
            <person name="Simpson J.R."/>
            <person name="Lauterbach L."/>
            <person name="Steele A.D."/>
            <person name="Gui C."/>
            <person name="Meng S."/>
            <person name="Li G."/>
            <person name="Viehrig K."/>
            <person name="Ye F."/>
            <person name="Su P."/>
            <person name="Kiefer A.F."/>
            <person name="Nichols A."/>
            <person name="Cepeda A.J."/>
            <person name="Yan W."/>
            <person name="Fan B."/>
            <person name="Jiang Y."/>
            <person name="Adhikari A."/>
            <person name="Zheng C.-J."/>
            <person name="Schuster L."/>
            <person name="Cowan T.M."/>
            <person name="Smanski M.J."/>
            <person name="Chevrette M.G."/>
            <person name="De Carvalho L.P.S."/>
            <person name="Shen B."/>
        </authorList>
    </citation>
    <scope>NUCLEOTIDE SEQUENCE [LARGE SCALE GENOMIC DNA]</scope>
    <source>
        <strain evidence="3 4">NPDC000837</strain>
    </source>
</reference>
<dbReference type="PANTHER" id="PTHR33418:SF1">
    <property type="entry name" value="HELICASE-ASSOCIATED DOMAIN-CONTAINING PROTEIN"/>
    <property type="match status" value="1"/>
</dbReference>
<name>A0ABV1V599_9ACTN</name>
<feature type="region of interest" description="Disordered" evidence="1">
    <location>
        <begin position="1"/>
        <end position="24"/>
    </location>
</feature>
<feature type="domain" description="Helicase-associated" evidence="2">
    <location>
        <begin position="523"/>
        <end position="588"/>
    </location>
</feature>
<feature type="domain" description="Helicase-associated" evidence="2">
    <location>
        <begin position="380"/>
        <end position="438"/>
    </location>
</feature>
<dbReference type="PANTHER" id="PTHR33418">
    <property type="entry name" value="HELICASE-ASSOCIATED"/>
    <property type="match status" value="1"/>
</dbReference>
<dbReference type="RefSeq" id="WP_351978831.1">
    <property type="nucleotide sequence ID" value="NZ_JBEPBX010000045.1"/>
</dbReference>
<protein>
    <submittedName>
        <fullName evidence="3">Helicase associated domain protein</fullName>
    </submittedName>
</protein>
<evidence type="ECO:0000259" key="2">
    <source>
        <dbReference type="Pfam" id="PF03457"/>
    </source>
</evidence>
<feature type="compositionally biased region" description="Pro residues" evidence="1">
    <location>
        <begin position="1"/>
        <end position="12"/>
    </location>
</feature>
<evidence type="ECO:0000313" key="4">
    <source>
        <dbReference type="Proteomes" id="UP001445472"/>
    </source>
</evidence>
<organism evidence="3 4">
    <name type="scientific">Streptomyces xantholiticus</name>
    <dbReference type="NCBI Taxonomy" id="68285"/>
    <lineage>
        <taxon>Bacteria</taxon>
        <taxon>Bacillati</taxon>
        <taxon>Actinomycetota</taxon>
        <taxon>Actinomycetes</taxon>
        <taxon>Kitasatosporales</taxon>
        <taxon>Streptomycetaceae</taxon>
        <taxon>Streptomyces</taxon>
    </lineage>
</organism>
<feature type="domain" description="Helicase-associated" evidence="2">
    <location>
        <begin position="672"/>
        <end position="718"/>
    </location>
</feature>
<evidence type="ECO:0000256" key="1">
    <source>
        <dbReference type="SAM" id="MobiDB-lite"/>
    </source>
</evidence>
<feature type="domain" description="Helicase-associated" evidence="2">
    <location>
        <begin position="953"/>
        <end position="1008"/>
    </location>
</feature>
<proteinExistence type="predicted"/>
<gene>
    <name evidence="3" type="ORF">ABT276_31770</name>
</gene>
<dbReference type="Pfam" id="PF03457">
    <property type="entry name" value="HA"/>
    <property type="match status" value="4"/>
</dbReference>
<dbReference type="Proteomes" id="UP001445472">
    <property type="component" value="Unassembled WGS sequence"/>
</dbReference>
<sequence length="1110" mass="124244">MHDFLPPQPQPPRTAAARPGPVRLSPLQGETNLSYLDRLADRYRLGVRDLVPALLQVGGGLFKGYRTDGEVYLNAEARARVCAFSRVPEEILQRALPAWTAQEPLSPDGAGTAGRFRFGSVVPAAGEGCRLCTAARTGRAKPARLYLQPHTRICPRHRRWMLGTHWIDGAPAGTEQIDLTGLPEMIAAHRRHLNLLCHRPDASKAFEVAHAVAVSWWAQQWPEEEQWPRRALQLAPPGTDPGWWRLLARDAVTYPETVALASVLVDERFRRRLLAESGGHLPHTLADTPALVSELAQITNRGWLPEKIASTSAGPLLVWVHHCVRSPAGADAADRLWTLHMAHRPRPIARELQAYRDAGRKPEAVGGSPSRGRGLRLTPEQAFHTGLAHARAYAALHGHLAAPIGARFNGFALGRWLSNHRKSPAVPPEHVAELEALDPWWRPPWTVMWQRTYYEARDHARAQGGLRPERGFPATSFGLGEWLYNQCTGYDDLHPAQQRLLSGIGLTPEAVRAARPRRKHMATHFERTLAGASTYARTHGTLVTATADTVQDGFKLGQWLANQRSKDRAYQLRHGAPSPRALALSAIDPWWNPPWALEWQRSWHQAHTHIGDGHVLDAAAGFPGTSSALATWLTNQCAQYDTLQPDQQDLLTRIGLTADRARGAAARPAEREADFAVGLGYARSYHSTHGTLAAPINTVHDGFELGRWLRRQRQHARTDADRGAPQCAAAKALTAVDPWWCPHWSLAWQRAWQHIHHQVQAGHQPDAMHEFRSLAPAERAWLRQQITRYDDLHPGQQRLLADIGLTEESIRTRPVTPYADTALAHARGYTAAHGSLATPYCAVHDGFPLGSWLARQRLLAHNTNTPYAIHRALTMLDPWWNPPWPMRWQRAYHHARITPISSTTHSWASVQRAAWRRLHPQQRALLTGIGITPENRTTTQRREATRAYPPSPGLAHARAWAKETGNLCVPKSGHHEGFPLGVWLIQQRRKAGQRRLSPATLHTLNTIDPWWNPPWPYHWHRTYHQAQTCHRTGQDHSPALQRWTEQQRTHWNTLHPTQQELLFAIGIQPPIEPTTAALSDPCGTIPPWANPSRHSSSARTSRRPAPPAAT</sequence>
<keyword evidence="4" id="KW-1185">Reference proteome</keyword>
<comment type="caution">
    <text evidence="3">The sequence shown here is derived from an EMBL/GenBank/DDBJ whole genome shotgun (WGS) entry which is preliminary data.</text>
</comment>
<dbReference type="EMBL" id="JBEPBX010000045">
    <property type="protein sequence ID" value="MER6617810.1"/>
    <property type="molecule type" value="Genomic_DNA"/>
</dbReference>
<dbReference type="InterPro" id="IPR005114">
    <property type="entry name" value="Helicase_assoc"/>
</dbReference>
<accession>A0ABV1V599</accession>
<feature type="region of interest" description="Disordered" evidence="1">
    <location>
        <begin position="1074"/>
        <end position="1110"/>
    </location>
</feature>